<reference evidence="2 3" key="1">
    <citation type="journal article" date="2023" name="Plants (Basel)">
        <title>Bridging the Gap: Combining Genomics and Transcriptomics Approaches to Understand Stylosanthes scabra, an Orphan Legume from the Brazilian Caatinga.</title>
        <authorList>
            <person name="Ferreira-Neto J.R.C."/>
            <person name="da Silva M.D."/>
            <person name="Binneck E."/>
            <person name="de Melo N.F."/>
            <person name="da Silva R.H."/>
            <person name="de Melo A.L.T.M."/>
            <person name="Pandolfi V."/>
            <person name="Bustamante F.O."/>
            <person name="Brasileiro-Vidal A.C."/>
            <person name="Benko-Iseppon A.M."/>
        </authorList>
    </citation>
    <scope>NUCLEOTIDE SEQUENCE [LARGE SCALE GENOMIC DNA]</scope>
    <source>
        <tissue evidence="2">Leaves</tissue>
    </source>
</reference>
<comment type="caution">
    <text evidence="2">The sequence shown here is derived from an EMBL/GenBank/DDBJ whole genome shotgun (WGS) entry which is preliminary data.</text>
</comment>
<evidence type="ECO:0000313" key="2">
    <source>
        <dbReference type="EMBL" id="MED6224659.1"/>
    </source>
</evidence>
<gene>
    <name evidence="2" type="ORF">PIB30_086236</name>
</gene>
<dbReference type="EMBL" id="JASCZI010273330">
    <property type="protein sequence ID" value="MED6224659.1"/>
    <property type="molecule type" value="Genomic_DNA"/>
</dbReference>
<proteinExistence type="predicted"/>
<evidence type="ECO:0000256" key="1">
    <source>
        <dbReference type="SAM" id="MobiDB-lite"/>
    </source>
</evidence>
<accession>A0ABU6ZRP6</accession>
<dbReference type="Proteomes" id="UP001341840">
    <property type="component" value="Unassembled WGS sequence"/>
</dbReference>
<organism evidence="2 3">
    <name type="scientific">Stylosanthes scabra</name>
    <dbReference type="NCBI Taxonomy" id="79078"/>
    <lineage>
        <taxon>Eukaryota</taxon>
        <taxon>Viridiplantae</taxon>
        <taxon>Streptophyta</taxon>
        <taxon>Embryophyta</taxon>
        <taxon>Tracheophyta</taxon>
        <taxon>Spermatophyta</taxon>
        <taxon>Magnoliopsida</taxon>
        <taxon>eudicotyledons</taxon>
        <taxon>Gunneridae</taxon>
        <taxon>Pentapetalae</taxon>
        <taxon>rosids</taxon>
        <taxon>fabids</taxon>
        <taxon>Fabales</taxon>
        <taxon>Fabaceae</taxon>
        <taxon>Papilionoideae</taxon>
        <taxon>50 kb inversion clade</taxon>
        <taxon>dalbergioids sensu lato</taxon>
        <taxon>Dalbergieae</taxon>
        <taxon>Pterocarpus clade</taxon>
        <taxon>Stylosanthes</taxon>
    </lineage>
</organism>
<evidence type="ECO:0000313" key="3">
    <source>
        <dbReference type="Proteomes" id="UP001341840"/>
    </source>
</evidence>
<protein>
    <submittedName>
        <fullName evidence="2">Uncharacterized protein</fullName>
    </submittedName>
</protein>
<name>A0ABU6ZRP6_9FABA</name>
<keyword evidence="3" id="KW-1185">Reference proteome</keyword>
<sequence>MGSGVVFYEYEALKEYNDIDVEPTVELGTIKIRRYHFKDEKFTCLVHSGRSDPDRLYEFPIAMLGKYCSFGTPRSTPSSNAMPPRAPRTGLSPVNSQPLPTKDSVSLGLFLQTHPPYDWKAACTWSLPSL</sequence>
<feature type="region of interest" description="Disordered" evidence="1">
    <location>
        <begin position="73"/>
        <end position="100"/>
    </location>
</feature>